<reference evidence="4 7" key="3">
    <citation type="submission" date="2018-12" db="EMBL/GenBank/DDBJ databases">
        <authorList>
            <consortium name="Pathogen Informatics"/>
        </authorList>
    </citation>
    <scope>NUCLEOTIDE SEQUENCE [LARGE SCALE GENOMIC DNA]</scope>
    <source>
        <strain evidence="4 7">NCTC9695</strain>
    </source>
</reference>
<feature type="transmembrane region" description="Helical" evidence="1">
    <location>
        <begin position="63"/>
        <end position="85"/>
    </location>
</feature>
<gene>
    <name evidence="2" type="ORF">CBW21_02490</name>
    <name evidence="3" type="ORF">NCTC8684_03524</name>
    <name evidence="4" type="ORF">NCTC9695_06188</name>
</gene>
<keyword evidence="1" id="KW-0812">Transmembrane</keyword>
<reference evidence="2 5" key="1">
    <citation type="submission" date="2017-05" db="EMBL/GenBank/DDBJ databases">
        <title>Chromobacterium violaceum GHPS1 isolated from Hydrocarbon polluted soil in French Guiana display an awesome secondary metabolite arsenal and a battery of drug and heavy-metal-resistance and detoxification of xenobiotics proteins.</title>
        <authorList>
            <person name="Belbahri L."/>
        </authorList>
    </citation>
    <scope>NUCLEOTIDE SEQUENCE [LARGE SCALE GENOMIC DNA]</scope>
    <source>
        <strain evidence="2 5">GHPS1</strain>
    </source>
</reference>
<organism evidence="2 5">
    <name type="scientific">Chromobacterium violaceum</name>
    <dbReference type="NCBI Taxonomy" id="536"/>
    <lineage>
        <taxon>Bacteria</taxon>
        <taxon>Pseudomonadati</taxon>
        <taxon>Pseudomonadota</taxon>
        <taxon>Betaproteobacteria</taxon>
        <taxon>Neisseriales</taxon>
        <taxon>Chromobacteriaceae</taxon>
        <taxon>Chromobacterium</taxon>
    </lineage>
</organism>
<dbReference type="PANTHER" id="PTHR38468">
    <property type="entry name" value="SLL0939 PROTEIN"/>
    <property type="match status" value="1"/>
</dbReference>
<dbReference type="EMBL" id="LR134182">
    <property type="protein sequence ID" value="VEB45657.1"/>
    <property type="molecule type" value="Genomic_DNA"/>
</dbReference>
<keyword evidence="1" id="KW-1133">Transmembrane helix</keyword>
<keyword evidence="5" id="KW-1185">Reference proteome</keyword>
<evidence type="ECO:0000313" key="6">
    <source>
        <dbReference type="Proteomes" id="UP000254029"/>
    </source>
</evidence>
<dbReference type="OMA" id="IFARRDH"/>
<evidence type="ECO:0000313" key="3">
    <source>
        <dbReference type="EMBL" id="SUX34542.1"/>
    </source>
</evidence>
<accession>A0A1R0MEA6</accession>
<evidence type="ECO:0000313" key="7">
    <source>
        <dbReference type="Proteomes" id="UP000275777"/>
    </source>
</evidence>
<dbReference type="InterPro" id="IPR012427">
    <property type="entry name" value="DUF1622"/>
</dbReference>
<dbReference type="RefSeq" id="WP_011137819.1">
    <property type="nucleotide sequence ID" value="NZ_CP024028.1"/>
</dbReference>
<reference evidence="3 6" key="2">
    <citation type="submission" date="2018-06" db="EMBL/GenBank/DDBJ databases">
        <authorList>
            <consortium name="Pathogen Informatics"/>
            <person name="Doyle S."/>
        </authorList>
    </citation>
    <scope>NUCLEOTIDE SEQUENCE [LARGE SCALE GENOMIC DNA]</scope>
    <source>
        <strain evidence="3 6">NCTC8684</strain>
    </source>
</reference>
<dbReference type="AlphaFoldDB" id="A0A1R0MEA6"/>
<dbReference type="Proteomes" id="UP000254029">
    <property type="component" value="Unassembled WGS sequence"/>
</dbReference>
<dbReference type="EMBL" id="NHOO01000002">
    <property type="protein sequence ID" value="OVE50144.1"/>
    <property type="molecule type" value="Genomic_DNA"/>
</dbReference>
<dbReference type="Proteomes" id="UP000275777">
    <property type="component" value="Chromosome"/>
</dbReference>
<sequence>MWISPQQAGVEEQVQNLVLWLKLAVEACGALVIACGVLLVAWRCLRQSLAGQKRDYNRLRLTFARFLALALELQLAADILSTAVAPSWDQIGKLGAIAVLRTALNYFLAREIRETEAGGRPVRV</sequence>
<evidence type="ECO:0000313" key="4">
    <source>
        <dbReference type="EMBL" id="VEB45657.1"/>
    </source>
</evidence>
<proteinExistence type="predicted"/>
<evidence type="ECO:0000313" key="2">
    <source>
        <dbReference type="EMBL" id="OVE50144.1"/>
    </source>
</evidence>
<evidence type="ECO:0000256" key="1">
    <source>
        <dbReference type="SAM" id="Phobius"/>
    </source>
</evidence>
<accession>A0A202BF26</accession>
<keyword evidence="1" id="KW-0472">Membrane</keyword>
<protein>
    <submittedName>
        <fullName evidence="3">Protein of uncharacterized function (DUF1622)</fullName>
    </submittedName>
</protein>
<dbReference type="EMBL" id="UIGR01000001">
    <property type="protein sequence ID" value="SUX34542.1"/>
    <property type="molecule type" value="Genomic_DNA"/>
</dbReference>
<name>A0A1R0MEA6_CHRVL</name>
<dbReference type="Proteomes" id="UP000196342">
    <property type="component" value="Unassembled WGS sequence"/>
</dbReference>
<evidence type="ECO:0000313" key="5">
    <source>
        <dbReference type="Proteomes" id="UP000196342"/>
    </source>
</evidence>
<feature type="transmembrane region" description="Helical" evidence="1">
    <location>
        <begin position="20"/>
        <end position="42"/>
    </location>
</feature>
<dbReference type="PANTHER" id="PTHR38468:SF1">
    <property type="entry name" value="SLL0939 PROTEIN"/>
    <property type="match status" value="1"/>
</dbReference>
<dbReference type="Pfam" id="PF07784">
    <property type="entry name" value="DUF1622"/>
    <property type="match status" value="1"/>
</dbReference>
<dbReference type="GeneID" id="66366243"/>